<sequence>MSQSCSIEKCTRTSRGLCDCCQQNLCLQHLNEHNALLISQLDPLTDEINVLGYCLETLNIQKTIDNSREKLEQWRQECYKKIDCFFEQKCQELDQLVNEIVDQQRTVLNRTHLKITELIHIQETTRQHIDLLTSSIRQLERNINNIEQKGLTITTRPLLIDDTLVSIERTTDHELDISTLSINLDRNPDISSIKSFQDHKDSTHDLCGILFEKFHLLLAAPSDLYLSNIANRKYLWTFLFPNEIHSICASSFSTTIYHGTDIGTSFIVSLRTLTIQVN</sequence>
<comment type="caution">
    <text evidence="1">The sequence shown here is derived from an EMBL/GenBank/DDBJ whole genome shotgun (WGS) entry which is preliminary data.</text>
</comment>
<name>A0A813WNA3_9BILA</name>
<evidence type="ECO:0000313" key="1">
    <source>
        <dbReference type="EMBL" id="CAF0853672.1"/>
    </source>
</evidence>
<accession>A0A813WNA3</accession>
<gene>
    <name evidence="1" type="ORF">RFH988_LOCUS6595</name>
</gene>
<proteinExistence type="predicted"/>
<dbReference type="AlphaFoldDB" id="A0A813WNA3"/>
<protein>
    <submittedName>
        <fullName evidence="1">Uncharacterized protein</fullName>
    </submittedName>
</protein>
<dbReference type="OrthoDB" id="10020825at2759"/>
<dbReference type="EMBL" id="CAJNOO010000200">
    <property type="protein sequence ID" value="CAF0853672.1"/>
    <property type="molecule type" value="Genomic_DNA"/>
</dbReference>
<organism evidence="1 2">
    <name type="scientific">Rotaria sordida</name>
    <dbReference type="NCBI Taxonomy" id="392033"/>
    <lineage>
        <taxon>Eukaryota</taxon>
        <taxon>Metazoa</taxon>
        <taxon>Spiralia</taxon>
        <taxon>Gnathifera</taxon>
        <taxon>Rotifera</taxon>
        <taxon>Eurotatoria</taxon>
        <taxon>Bdelloidea</taxon>
        <taxon>Philodinida</taxon>
        <taxon>Philodinidae</taxon>
        <taxon>Rotaria</taxon>
    </lineage>
</organism>
<evidence type="ECO:0000313" key="2">
    <source>
        <dbReference type="Proteomes" id="UP000663882"/>
    </source>
</evidence>
<dbReference type="Proteomes" id="UP000663882">
    <property type="component" value="Unassembled WGS sequence"/>
</dbReference>
<reference evidence="1" key="1">
    <citation type="submission" date="2021-02" db="EMBL/GenBank/DDBJ databases">
        <authorList>
            <person name="Nowell W R."/>
        </authorList>
    </citation>
    <scope>NUCLEOTIDE SEQUENCE</scope>
</reference>